<dbReference type="InterPro" id="IPR012337">
    <property type="entry name" value="RNaseH-like_sf"/>
</dbReference>
<evidence type="ECO:0000313" key="1">
    <source>
        <dbReference type="EMBL" id="GJT20315.1"/>
    </source>
</evidence>
<organism evidence="1 2">
    <name type="scientific">Tanacetum coccineum</name>
    <dbReference type="NCBI Taxonomy" id="301880"/>
    <lineage>
        <taxon>Eukaryota</taxon>
        <taxon>Viridiplantae</taxon>
        <taxon>Streptophyta</taxon>
        <taxon>Embryophyta</taxon>
        <taxon>Tracheophyta</taxon>
        <taxon>Spermatophyta</taxon>
        <taxon>Magnoliopsida</taxon>
        <taxon>eudicotyledons</taxon>
        <taxon>Gunneridae</taxon>
        <taxon>Pentapetalae</taxon>
        <taxon>asterids</taxon>
        <taxon>campanulids</taxon>
        <taxon>Asterales</taxon>
        <taxon>Asteraceae</taxon>
        <taxon>Asteroideae</taxon>
        <taxon>Anthemideae</taxon>
        <taxon>Anthemidinae</taxon>
        <taxon>Tanacetum</taxon>
    </lineage>
</organism>
<evidence type="ECO:0000313" key="2">
    <source>
        <dbReference type="Proteomes" id="UP001151760"/>
    </source>
</evidence>
<dbReference type="InterPro" id="IPR036397">
    <property type="entry name" value="RNaseH_sf"/>
</dbReference>
<dbReference type="EMBL" id="BQNB010013792">
    <property type="protein sequence ID" value="GJT20315.1"/>
    <property type="molecule type" value="Genomic_DNA"/>
</dbReference>
<keyword evidence="1" id="KW-0695">RNA-directed DNA polymerase</keyword>
<dbReference type="PANTHER" id="PTHR45835">
    <property type="entry name" value="YALI0A06105P"/>
    <property type="match status" value="1"/>
</dbReference>
<protein>
    <submittedName>
        <fullName evidence="1">Reverse transcriptase domain-containing protein</fullName>
    </submittedName>
</protein>
<dbReference type="Proteomes" id="UP001151760">
    <property type="component" value="Unassembled WGS sequence"/>
</dbReference>
<dbReference type="GO" id="GO:0003964">
    <property type="term" value="F:RNA-directed DNA polymerase activity"/>
    <property type="evidence" value="ECO:0007669"/>
    <property type="project" value="UniProtKB-KW"/>
</dbReference>
<proteinExistence type="predicted"/>
<gene>
    <name evidence="1" type="ORF">Tco_0890252</name>
</gene>
<dbReference type="PANTHER" id="PTHR45835:SF99">
    <property type="entry name" value="CHROMO DOMAIN-CONTAINING PROTEIN-RELATED"/>
    <property type="match status" value="1"/>
</dbReference>
<keyword evidence="1" id="KW-0808">Transferase</keyword>
<accession>A0ABQ5BZY8</accession>
<keyword evidence="2" id="KW-1185">Reference proteome</keyword>
<dbReference type="SUPFAM" id="SSF53098">
    <property type="entry name" value="Ribonuclease H-like"/>
    <property type="match status" value="1"/>
</dbReference>
<name>A0ABQ5BZY8_9ASTR</name>
<comment type="caution">
    <text evidence="1">The sequence shown here is derived from an EMBL/GenBank/DDBJ whole genome shotgun (WGS) entry which is preliminary data.</text>
</comment>
<reference evidence="1" key="2">
    <citation type="submission" date="2022-01" db="EMBL/GenBank/DDBJ databases">
        <authorList>
            <person name="Yamashiro T."/>
            <person name="Shiraishi A."/>
            <person name="Satake H."/>
            <person name="Nakayama K."/>
        </authorList>
    </citation>
    <scope>NUCLEOTIDE SEQUENCE</scope>
</reference>
<sequence length="283" mass="33834">MPSGLLQQPEIPEWKWESITMDFITKLPKTRNGHDAIWVVVDRLTKLAHFLVICEDYSMEKLARLYTDEIVGRHGVPRSSKRRRENVKRFMLNIKAPTMEFEVGDHVMLKVSSRRSWFDLGKKNCLADASLYVPLDEIKVDKTLRFVEEPVEIMDREIKSLKRSKMSLVKVRWNPKRGPEFTWEREDYMKSKYPQLLVNTFRRMAKRVYFVCFLACYVFHYVEYSYVSRGGDNGNERRECIALRRHSWVFKEMRGPEFTWEREDYMKSKYPQLFVDRADESAS</sequence>
<dbReference type="Gene3D" id="3.30.420.10">
    <property type="entry name" value="Ribonuclease H-like superfamily/Ribonuclease H"/>
    <property type="match status" value="1"/>
</dbReference>
<keyword evidence="1" id="KW-0548">Nucleotidyltransferase</keyword>
<reference evidence="1" key="1">
    <citation type="journal article" date="2022" name="Int. J. Mol. Sci.">
        <title>Draft Genome of Tanacetum Coccineum: Genomic Comparison of Closely Related Tanacetum-Family Plants.</title>
        <authorList>
            <person name="Yamashiro T."/>
            <person name="Shiraishi A."/>
            <person name="Nakayama K."/>
            <person name="Satake H."/>
        </authorList>
    </citation>
    <scope>NUCLEOTIDE SEQUENCE</scope>
</reference>